<reference evidence="3" key="2">
    <citation type="journal article" date="2008" name="Nucleic Acids Res.">
        <title>The rice annotation project database (RAP-DB): 2008 update.</title>
        <authorList>
            <consortium name="The rice annotation project (RAP)"/>
        </authorList>
    </citation>
    <scope>GENOME REANNOTATION</scope>
    <source>
        <strain evidence="3">cv. Nipponbare</strain>
    </source>
</reference>
<evidence type="ECO:0000256" key="1">
    <source>
        <dbReference type="SAM" id="MobiDB-lite"/>
    </source>
</evidence>
<feature type="compositionally biased region" description="Basic and acidic residues" evidence="1">
    <location>
        <begin position="49"/>
        <end position="96"/>
    </location>
</feature>
<feature type="compositionally biased region" description="Gly residues" evidence="1">
    <location>
        <begin position="132"/>
        <end position="141"/>
    </location>
</feature>
<feature type="region of interest" description="Disordered" evidence="1">
    <location>
        <begin position="40"/>
        <end position="244"/>
    </location>
</feature>
<feature type="compositionally biased region" description="Basic and acidic residues" evidence="1">
    <location>
        <begin position="214"/>
        <end position="231"/>
    </location>
</feature>
<proteinExistence type="predicted"/>
<name>Q2R531_ORYSJ</name>
<dbReference type="AlphaFoldDB" id="Q2R531"/>
<accession>Q2R531</accession>
<dbReference type="Proteomes" id="UP000000763">
    <property type="component" value="Chromosome 11"/>
</dbReference>
<sequence>MAEATAVSGLRRFKVVAARVHGGNGVSGWKGEKGVAAEVPRGAANAVDAEARREVARTGRKGRPEHGDERRSSDLRRERDFGRGEARELGEMREGRAGSVFIGEERSDRARERRSQGGNCRQRGRQPPAAWGVGGGFGGERWGIRRTWGGGVPRPAGTRVGWRRRAETAASWGGSGGHAAGWSRRKGMTGGASGPTCRRERGRGKRERAGPTAREGEGGEGERGKRGEEGKGGIGPKGAQREEG</sequence>
<evidence type="ECO:0000313" key="2">
    <source>
        <dbReference type="EMBL" id="AAX95926.1"/>
    </source>
</evidence>
<dbReference type="EMBL" id="AC146526">
    <property type="protein sequence ID" value="AAX95926.1"/>
    <property type="molecule type" value="Genomic_DNA"/>
</dbReference>
<reference evidence="3" key="1">
    <citation type="journal article" date="2005" name="Nature">
        <title>The map-based sequence of the rice genome.</title>
        <authorList>
            <consortium name="International rice genome sequencing project (IRGSP)"/>
            <person name="Matsumoto T."/>
            <person name="Wu J."/>
            <person name="Kanamori H."/>
            <person name="Katayose Y."/>
            <person name="Fujisawa M."/>
            <person name="Namiki N."/>
            <person name="Mizuno H."/>
            <person name="Yamamoto K."/>
            <person name="Antonio B.A."/>
            <person name="Baba T."/>
            <person name="Sakata K."/>
            <person name="Nagamura Y."/>
            <person name="Aoki H."/>
            <person name="Arikawa K."/>
            <person name="Arita K."/>
            <person name="Bito T."/>
            <person name="Chiden Y."/>
            <person name="Fujitsuka N."/>
            <person name="Fukunaka R."/>
            <person name="Hamada M."/>
            <person name="Harada C."/>
            <person name="Hayashi A."/>
            <person name="Hijishita S."/>
            <person name="Honda M."/>
            <person name="Hosokawa S."/>
            <person name="Ichikawa Y."/>
            <person name="Idonuma A."/>
            <person name="Iijima M."/>
            <person name="Ikeda M."/>
            <person name="Ikeno M."/>
            <person name="Ito K."/>
            <person name="Ito S."/>
            <person name="Ito T."/>
            <person name="Ito Y."/>
            <person name="Ito Y."/>
            <person name="Iwabuchi A."/>
            <person name="Kamiya K."/>
            <person name="Karasawa W."/>
            <person name="Kurita K."/>
            <person name="Katagiri S."/>
            <person name="Kikuta A."/>
            <person name="Kobayashi H."/>
            <person name="Kobayashi N."/>
            <person name="Machita K."/>
            <person name="Maehara T."/>
            <person name="Masukawa M."/>
            <person name="Mizubayashi T."/>
            <person name="Mukai Y."/>
            <person name="Nagasaki H."/>
            <person name="Nagata Y."/>
            <person name="Naito S."/>
            <person name="Nakashima M."/>
            <person name="Nakama Y."/>
            <person name="Nakamichi Y."/>
            <person name="Nakamura M."/>
            <person name="Meguro A."/>
            <person name="Negishi M."/>
            <person name="Ohta I."/>
            <person name="Ohta T."/>
            <person name="Okamoto M."/>
            <person name="Ono N."/>
            <person name="Saji S."/>
            <person name="Sakaguchi M."/>
            <person name="Sakai K."/>
            <person name="Shibata M."/>
            <person name="Shimokawa T."/>
            <person name="Song J."/>
            <person name="Takazaki Y."/>
            <person name="Terasawa K."/>
            <person name="Tsugane M."/>
            <person name="Tsuji K."/>
            <person name="Ueda S."/>
            <person name="Waki K."/>
            <person name="Yamagata H."/>
            <person name="Yamamoto M."/>
            <person name="Yamamoto S."/>
            <person name="Yamane H."/>
            <person name="Yoshiki S."/>
            <person name="Yoshihara R."/>
            <person name="Yukawa K."/>
            <person name="Zhong H."/>
            <person name="Yano M."/>
            <person name="Yuan Q."/>
            <person name="Ouyang S."/>
            <person name="Liu J."/>
            <person name="Jones K.M."/>
            <person name="Gansberger K."/>
            <person name="Moffat K."/>
            <person name="Hill J."/>
            <person name="Bera J."/>
            <person name="Fadrosh D."/>
            <person name="Jin S."/>
            <person name="Johri S."/>
            <person name="Kim M."/>
            <person name="Overton L."/>
            <person name="Reardon M."/>
            <person name="Tsitrin T."/>
            <person name="Vuong H."/>
            <person name="Weaver B."/>
            <person name="Ciecko A."/>
            <person name="Tallon L."/>
            <person name="Jackson J."/>
            <person name="Pai G."/>
            <person name="Aken S.V."/>
            <person name="Utterback T."/>
            <person name="Reidmuller S."/>
            <person name="Feldblyum T."/>
            <person name="Hsiao J."/>
            <person name="Zismann V."/>
            <person name="Iobst S."/>
            <person name="de Vazeille A.R."/>
            <person name="Buell C.R."/>
            <person name="Ying K."/>
            <person name="Li Y."/>
            <person name="Lu T."/>
            <person name="Huang Y."/>
            <person name="Zhao Q."/>
            <person name="Feng Q."/>
            <person name="Zhang L."/>
            <person name="Zhu J."/>
            <person name="Weng Q."/>
            <person name="Mu J."/>
            <person name="Lu Y."/>
            <person name="Fan D."/>
            <person name="Liu Y."/>
            <person name="Guan J."/>
            <person name="Zhang Y."/>
            <person name="Yu S."/>
            <person name="Liu X."/>
            <person name="Zhang Y."/>
            <person name="Hong G."/>
            <person name="Han B."/>
            <person name="Choisne N."/>
            <person name="Demange N."/>
            <person name="Orjeda G."/>
            <person name="Samain S."/>
            <person name="Cattolico L."/>
            <person name="Pelletier E."/>
            <person name="Couloux A."/>
            <person name="Segurens B."/>
            <person name="Wincker P."/>
            <person name="D'Hont A."/>
            <person name="Scarpelli C."/>
            <person name="Weissenbach J."/>
            <person name="Salanoubat M."/>
            <person name="Quetier F."/>
            <person name="Yu Y."/>
            <person name="Kim H.R."/>
            <person name="Rambo T."/>
            <person name="Currie J."/>
            <person name="Collura K."/>
            <person name="Luo M."/>
            <person name="Yang T."/>
            <person name="Ammiraju J.S.S."/>
            <person name="Engler F."/>
            <person name="Soderlund C."/>
            <person name="Wing R.A."/>
            <person name="Palmer L.E."/>
            <person name="de la Bastide M."/>
            <person name="Spiegel L."/>
            <person name="Nascimento L."/>
            <person name="Zutavern T."/>
            <person name="O'Shaughnessy A."/>
            <person name="Dike S."/>
            <person name="Dedhia N."/>
            <person name="Preston R."/>
            <person name="Balija V."/>
            <person name="McCombie W.R."/>
            <person name="Chow T."/>
            <person name="Chen H."/>
            <person name="Chung M."/>
            <person name="Chen C."/>
            <person name="Shaw J."/>
            <person name="Wu H."/>
            <person name="Hsiao K."/>
            <person name="Chao Y."/>
            <person name="Chu M."/>
            <person name="Cheng C."/>
            <person name="Hour A."/>
            <person name="Lee P."/>
            <person name="Lin S."/>
            <person name="Lin Y."/>
            <person name="Liou J."/>
            <person name="Liu S."/>
            <person name="Hsing Y."/>
            <person name="Raghuvanshi S."/>
            <person name="Mohanty A."/>
            <person name="Bharti A.K."/>
            <person name="Gaur A."/>
            <person name="Gupta V."/>
            <person name="Kumar D."/>
            <person name="Ravi V."/>
            <person name="Vij S."/>
            <person name="Kapur A."/>
            <person name="Khurana P."/>
            <person name="Khurana P."/>
            <person name="Khurana J.P."/>
            <person name="Tyagi A.K."/>
            <person name="Gaikwad K."/>
            <person name="Singh A."/>
            <person name="Dalal V."/>
            <person name="Srivastava S."/>
            <person name="Dixit A."/>
            <person name="Pal A.K."/>
            <person name="Ghazi I.A."/>
            <person name="Yadav M."/>
            <person name="Pandit A."/>
            <person name="Bhargava A."/>
            <person name="Sureshbabu K."/>
            <person name="Batra K."/>
            <person name="Sharma T.R."/>
            <person name="Mohapatra T."/>
            <person name="Singh N.K."/>
            <person name="Messing J."/>
            <person name="Nelson A.B."/>
            <person name="Fuks G."/>
            <person name="Kavchok S."/>
            <person name="Keizer G."/>
            <person name="Linton E."/>
            <person name="Llaca V."/>
            <person name="Song R."/>
            <person name="Tanyolac B."/>
            <person name="Young S."/>
            <person name="Ho-Il K."/>
            <person name="Hahn J.H."/>
            <person name="Sangsakoo G."/>
            <person name="Vanavichit A."/>
            <person name="de Mattos Luiz.A.T."/>
            <person name="Zimmer P.D."/>
            <person name="Malone G."/>
            <person name="Dellagostin O."/>
            <person name="de Oliveira A.C."/>
            <person name="Bevan M."/>
            <person name="Bancroft I."/>
            <person name="Minx P."/>
            <person name="Cordum H."/>
            <person name="Wilson R."/>
            <person name="Cheng Z."/>
            <person name="Jin W."/>
            <person name="Jiang J."/>
            <person name="Leong S.A."/>
            <person name="Iwama H."/>
            <person name="Gojobori T."/>
            <person name="Itoh T."/>
            <person name="Niimura Y."/>
            <person name="Fujii Y."/>
            <person name="Habara T."/>
            <person name="Sakai H."/>
            <person name="Sato Y."/>
            <person name="Wilson G."/>
            <person name="Kumar K."/>
            <person name="McCouch S."/>
            <person name="Juretic N."/>
            <person name="Hoen D."/>
            <person name="Wright S."/>
            <person name="Bruskiewich R."/>
            <person name="Bureau T."/>
            <person name="Miyao A."/>
            <person name="Hirochika H."/>
            <person name="Nishikawa T."/>
            <person name="Kadowaki K."/>
            <person name="Sugiura M."/>
            <person name="Burr B."/>
            <person name="Sasaki T."/>
        </authorList>
    </citation>
    <scope>NUCLEOTIDE SEQUENCE [LARGE SCALE GENOMIC DNA]</scope>
    <source>
        <strain evidence="3">cv. Nipponbare</strain>
    </source>
</reference>
<evidence type="ECO:0000313" key="3">
    <source>
        <dbReference type="Proteomes" id="UP000000763"/>
    </source>
</evidence>
<protein>
    <submittedName>
        <fullName evidence="2">Retrotransposon protein, putative, Ty3-gypsy sub-class</fullName>
    </submittedName>
</protein>
<gene>
    <name evidence="2" type="ordered locus">LOC_Os11g26420</name>
</gene>
<organism evidence="2 3">
    <name type="scientific">Oryza sativa subsp. japonica</name>
    <name type="common">Rice</name>
    <dbReference type="NCBI Taxonomy" id="39947"/>
    <lineage>
        <taxon>Eukaryota</taxon>
        <taxon>Viridiplantae</taxon>
        <taxon>Streptophyta</taxon>
        <taxon>Embryophyta</taxon>
        <taxon>Tracheophyta</taxon>
        <taxon>Spermatophyta</taxon>
        <taxon>Magnoliopsida</taxon>
        <taxon>Liliopsida</taxon>
        <taxon>Poales</taxon>
        <taxon>Poaceae</taxon>
        <taxon>BOP clade</taxon>
        <taxon>Oryzoideae</taxon>
        <taxon>Oryzeae</taxon>
        <taxon>Oryzinae</taxon>
        <taxon>Oryza</taxon>
        <taxon>Oryza sativa</taxon>
    </lineage>
</organism>
<feature type="compositionally biased region" description="Basic and acidic residues" evidence="1">
    <location>
        <begin position="103"/>
        <end position="115"/>
    </location>
</feature>